<dbReference type="EMBL" id="JAVXUO010000713">
    <property type="protein sequence ID" value="KAK2989692.1"/>
    <property type="molecule type" value="Genomic_DNA"/>
</dbReference>
<sequence>MFFRGYLEIIIVCHEAELSYVLILASFLIAFIRVIPIQITEEESFELVKQLRPTGAALLTTDAALLNWAIDLMADVVEQEDSNKMNARNIAMIFAPN</sequence>
<accession>A0AA88RIG3</accession>
<dbReference type="SUPFAM" id="SSF48350">
    <property type="entry name" value="GTPase activation domain, GAP"/>
    <property type="match status" value="1"/>
</dbReference>
<evidence type="ECO:0000313" key="3">
    <source>
        <dbReference type="EMBL" id="KAK2989692.1"/>
    </source>
</evidence>
<dbReference type="InterPro" id="IPR000198">
    <property type="entry name" value="RhoGAP_dom"/>
</dbReference>
<gene>
    <name evidence="3" type="ORF">RJ640_000131</name>
</gene>
<dbReference type="AlphaFoldDB" id="A0AA88RIG3"/>
<evidence type="ECO:0000259" key="2">
    <source>
        <dbReference type="PROSITE" id="PS50238"/>
    </source>
</evidence>
<dbReference type="Proteomes" id="UP001187471">
    <property type="component" value="Unassembled WGS sequence"/>
</dbReference>
<keyword evidence="1" id="KW-0343">GTPase activation</keyword>
<dbReference type="GO" id="GO:0007165">
    <property type="term" value="P:signal transduction"/>
    <property type="evidence" value="ECO:0007669"/>
    <property type="project" value="InterPro"/>
</dbReference>
<dbReference type="Gene3D" id="1.10.555.10">
    <property type="entry name" value="Rho GTPase activation protein"/>
    <property type="match status" value="1"/>
</dbReference>
<evidence type="ECO:0000313" key="4">
    <source>
        <dbReference type="Proteomes" id="UP001187471"/>
    </source>
</evidence>
<dbReference type="PANTHER" id="PTHR23177:SF35">
    <property type="entry name" value="RHO GTPASE-ACTIVATING PROTEIN GACA"/>
    <property type="match status" value="1"/>
</dbReference>
<dbReference type="GO" id="GO:0005096">
    <property type="term" value="F:GTPase activator activity"/>
    <property type="evidence" value="ECO:0007669"/>
    <property type="project" value="UniProtKB-KW"/>
</dbReference>
<dbReference type="InterPro" id="IPR008936">
    <property type="entry name" value="Rho_GTPase_activation_prot"/>
</dbReference>
<keyword evidence="4" id="KW-1185">Reference proteome</keyword>
<evidence type="ECO:0000256" key="1">
    <source>
        <dbReference type="ARBA" id="ARBA00022468"/>
    </source>
</evidence>
<dbReference type="PANTHER" id="PTHR23177">
    <property type="entry name" value="MKIAA1688 PROTEIN"/>
    <property type="match status" value="1"/>
</dbReference>
<comment type="caution">
    <text evidence="3">The sequence shown here is derived from an EMBL/GenBank/DDBJ whole genome shotgun (WGS) entry which is preliminary data.</text>
</comment>
<dbReference type="Pfam" id="PF00620">
    <property type="entry name" value="RhoGAP"/>
    <property type="match status" value="1"/>
</dbReference>
<dbReference type="PROSITE" id="PS50238">
    <property type="entry name" value="RHOGAP"/>
    <property type="match status" value="1"/>
</dbReference>
<dbReference type="InterPro" id="IPR044785">
    <property type="entry name" value="RopGAP1-5"/>
</dbReference>
<feature type="domain" description="Rho-GAP" evidence="2">
    <location>
        <begin position="1"/>
        <end position="97"/>
    </location>
</feature>
<name>A0AA88RIG3_9ASTE</name>
<proteinExistence type="predicted"/>
<protein>
    <recommendedName>
        <fullName evidence="2">Rho-GAP domain-containing protein</fullName>
    </recommendedName>
</protein>
<organism evidence="3 4">
    <name type="scientific">Escallonia rubra</name>
    <dbReference type="NCBI Taxonomy" id="112253"/>
    <lineage>
        <taxon>Eukaryota</taxon>
        <taxon>Viridiplantae</taxon>
        <taxon>Streptophyta</taxon>
        <taxon>Embryophyta</taxon>
        <taxon>Tracheophyta</taxon>
        <taxon>Spermatophyta</taxon>
        <taxon>Magnoliopsida</taxon>
        <taxon>eudicotyledons</taxon>
        <taxon>Gunneridae</taxon>
        <taxon>Pentapetalae</taxon>
        <taxon>asterids</taxon>
        <taxon>campanulids</taxon>
        <taxon>Escalloniales</taxon>
        <taxon>Escalloniaceae</taxon>
        <taxon>Escallonia</taxon>
    </lineage>
</organism>
<reference evidence="3" key="1">
    <citation type="submission" date="2022-12" db="EMBL/GenBank/DDBJ databases">
        <title>Draft genome assemblies for two species of Escallonia (Escalloniales).</title>
        <authorList>
            <person name="Chanderbali A."/>
            <person name="Dervinis C."/>
            <person name="Anghel I."/>
            <person name="Soltis D."/>
            <person name="Soltis P."/>
            <person name="Zapata F."/>
        </authorList>
    </citation>
    <scope>NUCLEOTIDE SEQUENCE</scope>
    <source>
        <strain evidence="3">UCBG92.1500</strain>
        <tissue evidence="3">Leaf</tissue>
    </source>
</reference>